<comment type="subcellular location">
    <subcellularLocation>
        <location evidence="1 9">Cytoplasm</location>
    </subcellularLocation>
</comment>
<gene>
    <name evidence="10" type="primary">fsa</name>
    <name evidence="9" type="synonym">tal</name>
    <name evidence="10" type="ORF">D8780_12690</name>
</gene>
<dbReference type="PANTHER" id="PTHR10683">
    <property type="entry name" value="TRANSALDOLASE"/>
    <property type="match status" value="1"/>
</dbReference>
<dbReference type="InterPro" id="IPR013785">
    <property type="entry name" value="Aldolase_TIM"/>
</dbReference>
<dbReference type="HAMAP" id="MF_00494">
    <property type="entry name" value="Transaldolase_3b"/>
    <property type="match status" value="1"/>
</dbReference>
<dbReference type="Proteomes" id="UP000281094">
    <property type="component" value="Unassembled WGS sequence"/>
</dbReference>
<dbReference type="UniPathway" id="UPA00115">
    <property type="reaction ID" value="UER00414"/>
</dbReference>
<dbReference type="GO" id="GO:0005737">
    <property type="term" value="C:cytoplasm"/>
    <property type="evidence" value="ECO:0007669"/>
    <property type="project" value="UniProtKB-SubCell"/>
</dbReference>
<evidence type="ECO:0000256" key="2">
    <source>
        <dbReference type="ARBA" id="ARBA00004857"/>
    </source>
</evidence>
<dbReference type="EMBL" id="RCWN01000001">
    <property type="protein sequence ID" value="RLQ88961.1"/>
    <property type="molecule type" value="Genomic_DNA"/>
</dbReference>
<reference evidence="10 11" key="1">
    <citation type="submission" date="2018-10" db="EMBL/GenBank/DDBJ databases">
        <title>Notoacmeibacter sp. M2BS9Y-3-1, whole genome shotgun sequence.</title>
        <authorList>
            <person name="Tuo L."/>
        </authorList>
    </citation>
    <scope>NUCLEOTIDE SEQUENCE [LARGE SCALE GENOMIC DNA]</scope>
    <source>
        <strain evidence="10 11">M2BS9Y-3-1</strain>
    </source>
</reference>
<keyword evidence="6 9" id="KW-0570">Pentose shunt</keyword>
<evidence type="ECO:0000256" key="8">
    <source>
        <dbReference type="ARBA" id="ARBA00048810"/>
    </source>
</evidence>
<dbReference type="PANTHER" id="PTHR10683:SF40">
    <property type="entry name" value="FRUCTOSE-6-PHOSPHATE ALDOLASE 1-RELATED"/>
    <property type="match status" value="1"/>
</dbReference>
<dbReference type="InterPro" id="IPR018225">
    <property type="entry name" value="Transaldolase_AS"/>
</dbReference>
<dbReference type="GO" id="GO:0042182">
    <property type="term" value="P:ketone catabolic process"/>
    <property type="evidence" value="ECO:0007669"/>
    <property type="project" value="UniProtKB-ARBA"/>
</dbReference>
<feature type="active site" description="Schiff-base intermediate with substrate" evidence="9">
    <location>
        <position position="83"/>
    </location>
</feature>
<dbReference type="InterPro" id="IPR022999">
    <property type="entry name" value="Transaldolase_3B"/>
</dbReference>
<evidence type="ECO:0000256" key="7">
    <source>
        <dbReference type="ARBA" id="ARBA00023270"/>
    </source>
</evidence>
<keyword evidence="11" id="KW-1185">Reference proteome</keyword>
<dbReference type="InterPro" id="IPR004731">
    <property type="entry name" value="Transaldolase_3B/F6P_aldolase"/>
</dbReference>
<keyword evidence="4 9" id="KW-0963">Cytoplasm</keyword>
<dbReference type="EC" id="2.2.1.2" evidence="9"/>
<dbReference type="GO" id="GO:0005975">
    <property type="term" value="P:carbohydrate metabolic process"/>
    <property type="evidence" value="ECO:0007669"/>
    <property type="project" value="InterPro"/>
</dbReference>
<dbReference type="SUPFAM" id="SSF51569">
    <property type="entry name" value="Aldolase"/>
    <property type="match status" value="1"/>
</dbReference>
<comment type="function">
    <text evidence="9">Transaldolase is important for the balance of metabolites in the pentose-phosphate pathway.</text>
</comment>
<proteinExistence type="inferred from homology"/>
<dbReference type="RefSeq" id="WP_121645929.1">
    <property type="nucleotide sequence ID" value="NZ_RCWN01000001.1"/>
</dbReference>
<evidence type="ECO:0000313" key="10">
    <source>
        <dbReference type="EMBL" id="RLQ88961.1"/>
    </source>
</evidence>
<sequence>MKFFVDTADVNEIRTLNDLGMLDGVTTNPSLIAKAGRDIKEVTKEICDIVSGPVSAEVTALDHETMMKEADVLAKIADNIAIKVPLTFDGLKTCKALTDNGQMVNVTLCFSATQALLAAKAGATFISPFIGRLDDMGINGMELIGEIRTIYDNYGFETEILAASIRTINHVKEAAMIGADVSTVPPSTLHALVKHPLTDKGLDAFTADWKKTGQSIL</sequence>
<comment type="similarity">
    <text evidence="3 9">Belongs to the transaldolase family. Type 3B subfamily.</text>
</comment>
<dbReference type="PROSITE" id="PS01054">
    <property type="entry name" value="TRANSALDOLASE_1"/>
    <property type="match status" value="1"/>
</dbReference>
<evidence type="ECO:0000256" key="5">
    <source>
        <dbReference type="ARBA" id="ARBA00022679"/>
    </source>
</evidence>
<evidence type="ECO:0000256" key="4">
    <source>
        <dbReference type="ARBA" id="ARBA00022490"/>
    </source>
</evidence>
<dbReference type="FunFam" id="3.20.20.70:FF:000018">
    <property type="entry name" value="Probable transaldolase"/>
    <property type="match status" value="1"/>
</dbReference>
<comment type="pathway">
    <text evidence="2 9">Carbohydrate degradation; pentose phosphate pathway; D-glyceraldehyde 3-phosphate and beta-D-fructose 6-phosphate from D-ribose 5-phosphate and D-xylulose 5-phosphate (non-oxidative stage): step 2/3.</text>
</comment>
<comment type="catalytic activity">
    <reaction evidence="8 9">
        <text>D-sedoheptulose 7-phosphate + D-glyceraldehyde 3-phosphate = D-erythrose 4-phosphate + beta-D-fructose 6-phosphate</text>
        <dbReference type="Rhea" id="RHEA:17053"/>
        <dbReference type="ChEBI" id="CHEBI:16897"/>
        <dbReference type="ChEBI" id="CHEBI:57483"/>
        <dbReference type="ChEBI" id="CHEBI:57634"/>
        <dbReference type="ChEBI" id="CHEBI:59776"/>
        <dbReference type="EC" id="2.2.1.2"/>
    </reaction>
</comment>
<dbReference type="InterPro" id="IPR001585">
    <property type="entry name" value="TAL/FSA"/>
</dbReference>
<dbReference type="GO" id="GO:0006098">
    <property type="term" value="P:pentose-phosphate shunt"/>
    <property type="evidence" value="ECO:0007669"/>
    <property type="project" value="UniProtKB-UniRule"/>
</dbReference>
<evidence type="ECO:0000256" key="3">
    <source>
        <dbReference type="ARBA" id="ARBA00005740"/>
    </source>
</evidence>
<keyword evidence="5 9" id="KW-0808">Transferase</keyword>
<protein>
    <recommendedName>
        <fullName evidence="9">Probable transaldolase</fullName>
        <ecNumber evidence="9">2.2.1.2</ecNumber>
    </recommendedName>
</protein>
<evidence type="ECO:0000256" key="1">
    <source>
        <dbReference type="ARBA" id="ARBA00004496"/>
    </source>
</evidence>
<comment type="caution">
    <text evidence="10">The sequence shown here is derived from an EMBL/GenBank/DDBJ whole genome shotgun (WGS) entry which is preliminary data.</text>
</comment>
<organism evidence="10 11">
    <name type="scientific">Notoacmeibacter ruber</name>
    <dbReference type="NCBI Taxonomy" id="2670375"/>
    <lineage>
        <taxon>Bacteria</taxon>
        <taxon>Pseudomonadati</taxon>
        <taxon>Pseudomonadota</taxon>
        <taxon>Alphaproteobacteria</taxon>
        <taxon>Hyphomicrobiales</taxon>
        <taxon>Notoacmeibacteraceae</taxon>
        <taxon>Notoacmeibacter</taxon>
    </lineage>
</organism>
<evidence type="ECO:0000313" key="11">
    <source>
        <dbReference type="Proteomes" id="UP000281094"/>
    </source>
</evidence>
<dbReference type="CDD" id="cd00956">
    <property type="entry name" value="Transaldolase_FSA"/>
    <property type="match status" value="1"/>
</dbReference>
<dbReference type="AlphaFoldDB" id="A0A3L7JH59"/>
<dbReference type="InterPro" id="IPR033919">
    <property type="entry name" value="TSA/FSA_arc/bac"/>
</dbReference>
<dbReference type="GO" id="GO:0004801">
    <property type="term" value="F:transaldolase activity"/>
    <property type="evidence" value="ECO:0007669"/>
    <property type="project" value="UniProtKB-UniRule"/>
</dbReference>
<keyword evidence="7 9" id="KW-0704">Schiff base</keyword>
<dbReference type="Pfam" id="PF00923">
    <property type="entry name" value="TAL_FSA"/>
    <property type="match status" value="1"/>
</dbReference>
<dbReference type="Gene3D" id="3.20.20.70">
    <property type="entry name" value="Aldolase class I"/>
    <property type="match status" value="1"/>
</dbReference>
<dbReference type="GO" id="GO:0016832">
    <property type="term" value="F:aldehyde-lyase activity"/>
    <property type="evidence" value="ECO:0007669"/>
    <property type="project" value="InterPro"/>
</dbReference>
<name>A0A3L7JH59_9HYPH</name>
<accession>A0A3L7JH59</accession>
<evidence type="ECO:0000256" key="6">
    <source>
        <dbReference type="ARBA" id="ARBA00023126"/>
    </source>
</evidence>
<dbReference type="NCBIfam" id="TIGR00875">
    <property type="entry name" value="fsa_talC_mipB"/>
    <property type="match status" value="1"/>
</dbReference>
<evidence type="ECO:0000256" key="9">
    <source>
        <dbReference type="HAMAP-Rule" id="MF_00494"/>
    </source>
</evidence>